<feature type="compositionally biased region" description="Polar residues" evidence="1">
    <location>
        <begin position="86"/>
        <end position="101"/>
    </location>
</feature>
<feature type="region of interest" description="Disordered" evidence="1">
    <location>
        <begin position="86"/>
        <end position="152"/>
    </location>
</feature>
<organism evidence="2 3">
    <name type="scientific">Durusdinium trenchii</name>
    <dbReference type="NCBI Taxonomy" id="1381693"/>
    <lineage>
        <taxon>Eukaryota</taxon>
        <taxon>Sar</taxon>
        <taxon>Alveolata</taxon>
        <taxon>Dinophyceae</taxon>
        <taxon>Suessiales</taxon>
        <taxon>Symbiodiniaceae</taxon>
        <taxon>Durusdinium</taxon>
    </lineage>
</organism>
<dbReference type="Proteomes" id="UP001642464">
    <property type="component" value="Unassembled WGS sequence"/>
</dbReference>
<accession>A0ABP0HB18</accession>
<feature type="compositionally biased region" description="Pro residues" evidence="1">
    <location>
        <begin position="129"/>
        <end position="140"/>
    </location>
</feature>
<comment type="caution">
    <text evidence="2">The sequence shown here is derived from an EMBL/GenBank/DDBJ whole genome shotgun (WGS) entry which is preliminary data.</text>
</comment>
<protein>
    <recommendedName>
        <fullName evidence="4">FHA domain-containing protein</fullName>
    </recommendedName>
</protein>
<evidence type="ECO:0000313" key="2">
    <source>
        <dbReference type="EMBL" id="CAK8987387.1"/>
    </source>
</evidence>
<keyword evidence="3" id="KW-1185">Reference proteome</keyword>
<name>A0ABP0HB18_9DINO</name>
<evidence type="ECO:0008006" key="4">
    <source>
        <dbReference type="Google" id="ProtNLM"/>
    </source>
</evidence>
<evidence type="ECO:0000256" key="1">
    <source>
        <dbReference type="SAM" id="MobiDB-lite"/>
    </source>
</evidence>
<gene>
    <name evidence="2" type="ORF">SCF082_LOCUS949</name>
</gene>
<evidence type="ECO:0000313" key="3">
    <source>
        <dbReference type="Proteomes" id="UP001642464"/>
    </source>
</evidence>
<feature type="region of interest" description="Disordered" evidence="1">
    <location>
        <begin position="1"/>
        <end position="58"/>
    </location>
</feature>
<dbReference type="EMBL" id="CAXAMM010000436">
    <property type="protein sequence ID" value="CAK8987387.1"/>
    <property type="molecule type" value="Genomic_DNA"/>
</dbReference>
<reference evidence="2 3" key="1">
    <citation type="submission" date="2024-02" db="EMBL/GenBank/DDBJ databases">
        <authorList>
            <person name="Chen Y."/>
            <person name="Shah S."/>
            <person name="Dougan E. K."/>
            <person name="Thang M."/>
            <person name="Chan C."/>
        </authorList>
    </citation>
    <scope>NUCLEOTIDE SEQUENCE [LARGE SCALE GENOMIC DNA]</scope>
</reference>
<proteinExistence type="predicted"/>
<sequence>MFDQNWLKRHMLASQNKDAGRKKPPDPFDESPALHARQGLGSNVTAKSIAKPPSAQQPVIRSCPVCGKVCQQDVPKCWECLQKETQAAPSKTGSESGSQIGRQDKPGRGSLEGLGSRPPVASPALGPTPRKPPATPPSNPPEVQATPAWPTTSFPGPMVVPLEAVGGLGFQQGRQLRYFAVMCKDDVEIRASPTYADDARVGHFLHPGQVLVMDDRRMVNGSSFLHLADGRGWVFETKDRLLVMTEVQEFERGLWHYCVICEDDVETRISPTYSDDARTGVVLLSGDCIAVDERCTVANARFLKLADARGWVFETKDRLLVMSEVRPKAQEARDFARGMWHYTVVCDDDVEIRAAPTYSDEARTGLTVHPGDCVAIDERCRVNATWFLRLSDGRGWLFETKDSRRVMMQLH</sequence>